<accession>A0A0D3F3V2</accession>
<sequence>MLCCCAIGVVAETILPPLHDSFGSGLNALGAKKGL</sequence>
<dbReference type="Gramene" id="OBART02G12890.1">
    <property type="protein sequence ID" value="OBART02G12890.1"/>
    <property type="gene ID" value="OBART02G12890"/>
</dbReference>
<evidence type="ECO:0000313" key="1">
    <source>
        <dbReference type="EnsemblPlants" id="OBART02G12890.1"/>
    </source>
</evidence>
<name>A0A0D3F3V2_9ORYZ</name>
<dbReference type="Proteomes" id="UP000026960">
    <property type="component" value="Chromosome 2"/>
</dbReference>
<organism evidence="1">
    <name type="scientific">Oryza barthii</name>
    <dbReference type="NCBI Taxonomy" id="65489"/>
    <lineage>
        <taxon>Eukaryota</taxon>
        <taxon>Viridiplantae</taxon>
        <taxon>Streptophyta</taxon>
        <taxon>Embryophyta</taxon>
        <taxon>Tracheophyta</taxon>
        <taxon>Spermatophyta</taxon>
        <taxon>Magnoliopsida</taxon>
        <taxon>Liliopsida</taxon>
        <taxon>Poales</taxon>
        <taxon>Poaceae</taxon>
        <taxon>BOP clade</taxon>
        <taxon>Oryzoideae</taxon>
        <taxon>Oryzeae</taxon>
        <taxon>Oryzinae</taxon>
        <taxon>Oryza</taxon>
    </lineage>
</organism>
<keyword evidence="2" id="KW-1185">Reference proteome</keyword>
<dbReference type="HOGENOM" id="CLU_220339_0_0_1"/>
<dbReference type="PaxDb" id="65489-OBART02G12890.1"/>
<dbReference type="EnsemblPlants" id="OBART02G12890.1">
    <property type="protein sequence ID" value="OBART02G12890.1"/>
    <property type="gene ID" value="OBART02G12890"/>
</dbReference>
<proteinExistence type="predicted"/>
<evidence type="ECO:0000313" key="2">
    <source>
        <dbReference type="Proteomes" id="UP000026960"/>
    </source>
</evidence>
<protein>
    <submittedName>
        <fullName evidence="1">Uncharacterized protein</fullName>
    </submittedName>
</protein>
<reference evidence="1" key="1">
    <citation type="journal article" date="2009" name="Rice">
        <title>De Novo Next Generation Sequencing of Plant Genomes.</title>
        <authorList>
            <person name="Rounsley S."/>
            <person name="Marri P.R."/>
            <person name="Yu Y."/>
            <person name="He R."/>
            <person name="Sisneros N."/>
            <person name="Goicoechea J.L."/>
            <person name="Lee S.J."/>
            <person name="Angelova A."/>
            <person name="Kudrna D."/>
            <person name="Luo M."/>
            <person name="Affourtit J."/>
            <person name="Desany B."/>
            <person name="Knight J."/>
            <person name="Niazi F."/>
            <person name="Egholm M."/>
            <person name="Wing R.A."/>
        </authorList>
    </citation>
    <scope>NUCLEOTIDE SEQUENCE [LARGE SCALE GENOMIC DNA]</scope>
    <source>
        <strain evidence="1">cv. IRGC 105608</strain>
    </source>
</reference>
<reference evidence="1" key="2">
    <citation type="submission" date="2015-03" db="UniProtKB">
        <authorList>
            <consortium name="EnsemblPlants"/>
        </authorList>
    </citation>
    <scope>IDENTIFICATION</scope>
</reference>
<dbReference type="AlphaFoldDB" id="A0A0D3F3V2"/>